<sequence length="174" mass="20413">MDGNRDCLQITDLLEKIKDMVARGQHVKTDKRKQKREAEEESIMETTMKLCKQRVDIIKHTCDIHHLTEVTELLEKIEEMVAGNRGCYLEMDTKILPKLKETKRTEEESSNKRMTKGLMFEHEFQLPIQSFTGIPPGRMSIDWVPWVLYPHFQKNAGEMHHLSEILVTYTISQK</sequence>
<dbReference type="EMBL" id="JAHKSW010000028">
    <property type="protein sequence ID" value="KAG7314436.1"/>
    <property type="molecule type" value="Genomic_DNA"/>
</dbReference>
<keyword evidence="2" id="KW-1185">Reference proteome</keyword>
<evidence type="ECO:0000313" key="2">
    <source>
        <dbReference type="Proteomes" id="UP000824219"/>
    </source>
</evidence>
<comment type="caution">
    <text evidence="1">The sequence shown here is derived from an EMBL/GenBank/DDBJ whole genome shotgun (WGS) entry which is preliminary data.</text>
</comment>
<dbReference type="AlphaFoldDB" id="A0A9D3S7T3"/>
<gene>
    <name evidence="1" type="ORF">KOW79_021739</name>
</gene>
<evidence type="ECO:0000313" key="1">
    <source>
        <dbReference type="EMBL" id="KAG7314436.1"/>
    </source>
</evidence>
<dbReference type="Proteomes" id="UP000824219">
    <property type="component" value="Linkage Group LG28"/>
</dbReference>
<proteinExistence type="predicted"/>
<reference evidence="1 2" key="1">
    <citation type="submission" date="2021-06" db="EMBL/GenBank/DDBJ databases">
        <title>Chromosome-level genome assembly of the red-tail catfish (Hemibagrus wyckioides).</title>
        <authorList>
            <person name="Shao F."/>
        </authorList>
    </citation>
    <scope>NUCLEOTIDE SEQUENCE [LARGE SCALE GENOMIC DNA]</scope>
    <source>
        <strain evidence="1">EC202008001</strain>
        <tissue evidence="1">Blood</tissue>
    </source>
</reference>
<protein>
    <submittedName>
        <fullName evidence="1">Uncharacterized protein</fullName>
    </submittedName>
</protein>
<name>A0A9D3S7T3_9TELE</name>
<accession>A0A9D3S7T3</accession>
<organism evidence="1 2">
    <name type="scientific">Hemibagrus wyckioides</name>
    <dbReference type="NCBI Taxonomy" id="337641"/>
    <lineage>
        <taxon>Eukaryota</taxon>
        <taxon>Metazoa</taxon>
        <taxon>Chordata</taxon>
        <taxon>Craniata</taxon>
        <taxon>Vertebrata</taxon>
        <taxon>Euteleostomi</taxon>
        <taxon>Actinopterygii</taxon>
        <taxon>Neopterygii</taxon>
        <taxon>Teleostei</taxon>
        <taxon>Ostariophysi</taxon>
        <taxon>Siluriformes</taxon>
        <taxon>Bagridae</taxon>
        <taxon>Hemibagrus</taxon>
    </lineage>
</organism>